<dbReference type="RefSeq" id="XP_009066735.1">
    <property type="nucleotide sequence ID" value="XM_009068487.1"/>
</dbReference>
<dbReference type="EMBL" id="KB203855">
    <property type="protein sequence ID" value="ESO82542.1"/>
    <property type="molecule type" value="Genomic_DNA"/>
</dbReference>
<dbReference type="Pfam" id="PF13000">
    <property type="entry name" value="Acatn"/>
    <property type="match status" value="3"/>
</dbReference>
<evidence type="ECO:0000256" key="4">
    <source>
        <dbReference type="ARBA" id="ARBA00023136"/>
    </source>
</evidence>
<feature type="transmembrane region" description="Helical" evidence="5">
    <location>
        <begin position="158"/>
        <end position="184"/>
    </location>
</feature>
<dbReference type="HOGENOM" id="CLU_020502_1_0_1"/>
<evidence type="ECO:0000256" key="3">
    <source>
        <dbReference type="ARBA" id="ARBA00022989"/>
    </source>
</evidence>
<name>V3ZEM4_LOTGI</name>
<keyword evidence="4 5" id="KW-0472">Membrane</keyword>
<dbReference type="InterPro" id="IPR004752">
    <property type="entry name" value="AmpG_permease/AT-1"/>
</dbReference>
<organism evidence="6 7">
    <name type="scientific">Lottia gigantea</name>
    <name type="common">Giant owl limpet</name>
    <dbReference type="NCBI Taxonomy" id="225164"/>
    <lineage>
        <taxon>Eukaryota</taxon>
        <taxon>Metazoa</taxon>
        <taxon>Spiralia</taxon>
        <taxon>Lophotrochozoa</taxon>
        <taxon>Mollusca</taxon>
        <taxon>Gastropoda</taxon>
        <taxon>Patellogastropoda</taxon>
        <taxon>Lottioidea</taxon>
        <taxon>Lottiidae</taxon>
        <taxon>Lottia</taxon>
    </lineage>
</organism>
<keyword evidence="7" id="KW-1185">Reference proteome</keyword>
<evidence type="ECO:0000313" key="7">
    <source>
        <dbReference type="Proteomes" id="UP000030746"/>
    </source>
</evidence>
<sequence>MLLSSRHVSYKDQALFSFVYWPFSVKLLWAPLVDSIYIPWFGRRKTWLVPTQYLIGVFMFVLSYYVKDVLGDGDDSGKVNILLLTFIFFMLNSLAATQDIAVDGWALTMLSRRNVGWASTCNSVGQTAGYFIGNVFFLGLESADFCNKYLRSVPQKEGFVTLAGFLYFWSVVFFVTTTLVMIFKRERADPDVDPEMGIFETYKILISVIRLPAVVSYCIILLTSKVAFSATDSLTSLKLIESGMPKERLAVFAIPMIPIQIVLPIFISKYTSGPRPMSIFLKAMPFRMGLGVLYAGIVYLAFHVQIKPGEFPIYFYALLLLCYALHQVFVYSMFVSQMAFNAKVSDPTIGGSYMTLLNTVANLGGNWPSTFMLWFVDYITWKSCDGGVGDCYTKDGSAVCTEKGGSCITTLDGYYIETAICVAIGLLWLRWRSRRLQQLDALDLKDWQYKGSK</sequence>
<feature type="transmembrane region" description="Helical" evidence="5">
    <location>
        <begin position="20"/>
        <end position="40"/>
    </location>
</feature>
<dbReference type="GO" id="GO:0035348">
    <property type="term" value="P:acetyl-CoA transmembrane transport"/>
    <property type="evidence" value="ECO:0007669"/>
    <property type="project" value="InterPro"/>
</dbReference>
<comment type="subcellular location">
    <subcellularLocation>
        <location evidence="1">Membrane</location>
        <topology evidence="1">Multi-pass membrane protein</topology>
    </subcellularLocation>
</comment>
<dbReference type="STRING" id="225164.V3ZEM4"/>
<feature type="transmembrane region" description="Helical" evidence="5">
    <location>
        <begin position="249"/>
        <end position="267"/>
    </location>
</feature>
<reference evidence="6 7" key="1">
    <citation type="journal article" date="2013" name="Nature">
        <title>Insights into bilaterian evolution from three spiralian genomes.</title>
        <authorList>
            <person name="Simakov O."/>
            <person name="Marletaz F."/>
            <person name="Cho S.J."/>
            <person name="Edsinger-Gonzales E."/>
            <person name="Havlak P."/>
            <person name="Hellsten U."/>
            <person name="Kuo D.H."/>
            <person name="Larsson T."/>
            <person name="Lv J."/>
            <person name="Arendt D."/>
            <person name="Savage R."/>
            <person name="Osoegawa K."/>
            <person name="de Jong P."/>
            <person name="Grimwood J."/>
            <person name="Chapman J.A."/>
            <person name="Shapiro H."/>
            <person name="Aerts A."/>
            <person name="Otillar R.P."/>
            <person name="Terry A.Y."/>
            <person name="Boore J.L."/>
            <person name="Grigoriev I.V."/>
            <person name="Lindberg D.R."/>
            <person name="Seaver E.C."/>
            <person name="Weisblat D.A."/>
            <person name="Putnam N.H."/>
            <person name="Rokhsar D.S."/>
        </authorList>
    </citation>
    <scope>NUCLEOTIDE SEQUENCE [LARGE SCALE GENOMIC DNA]</scope>
</reference>
<feature type="transmembrane region" description="Helical" evidence="5">
    <location>
        <begin position="413"/>
        <end position="429"/>
    </location>
</feature>
<gene>
    <name evidence="6" type="ORF">LOTGIDRAFT_197858</name>
</gene>
<feature type="transmembrane region" description="Helical" evidence="5">
    <location>
        <begin position="279"/>
        <end position="302"/>
    </location>
</feature>
<dbReference type="GeneID" id="20245274"/>
<dbReference type="InterPro" id="IPR036259">
    <property type="entry name" value="MFS_trans_sf"/>
</dbReference>
<feature type="transmembrane region" description="Helical" evidence="5">
    <location>
        <begin position="81"/>
        <end position="102"/>
    </location>
</feature>
<dbReference type="OMA" id="RRKSWIM"/>
<dbReference type="Proteomes" id="UP000030746">
    <property type="component" value="Unassembled WGS sequence"/>
</dbReference>
<keyword evidence="3 5" id="KW-1133">Transmembrane helix</keyword>
<dbReference type="GO" id="GO:0008521">
    <property type="term" value="F:acetyl-CoA transmembrane transporter activity"/>
    <property type="evidence" value="ECO:0007669"/>
    <property type="project" value="InterPro"/>
</dbReference>
<keyword evidence="2 5" id="KW-0812">Transmembrane</keyword>
<dbReference type="SUPFAM" id="SSF103473">
    <property type="entry name" value="MFS general substrate transporter"/>
    <property type="match status" value="1"/>
</dbReference>
<evidence type="ECO:0000256" key="1">
    <source>
        <dbReference type="ARBA" id="ARBA00004141"/>
    </source>
</evidence>
<feature type="transmembrane region" description="Helical" evidence="5">
    <location>
        <begin position="47"/>
        <end position="66"/>
    </location>
</feature>
<proteinExistence type="predicted"/>
<accession>V3ZEM4</accession>
<evidence type="ECO:0000313" key="6">
    <source>
        <dbReference type="EMBL" id="ESO82542.1"/>
    </source>
</evidence>
<feature type="transmembrane region" description="Helical" evidence="5">
    <location>
        <begin position="314"/>
        <end position="334"/>
    </location>
</feature>
<dbReference type="PANTHER" id="PTHR12778:SF9">
    <property type="entry name" value="ACETYL-COENZYME A TRANSPORTER 1"/>
    <property type="match status" value="1"/>
</dbReference>
<evidence type="ECO:0000256" key="2">
    <source>
        <dbReference type="ARBA" id="ARBA00022692"/>
    </source>
</evidence>
<evidence type="ECO:0008006" key="8">
    <source>
        <dbReference type="Google" id="ProtNLM"/>
    </source>
</evidence>
<dbReference type="InterPro" id="IPR024371">
    <property type="entry name" value="AcetylCoA_trans_1-like"/>
</dbReference>
<evidence type="ECO:0000256" key="5">
    <source>
        <dbReference type="SAM" id="Phobius"/>
    </source>
</evidence>
<dbReference type="AlphaFoldDB" id="V3ZEM4"/>
<feature type="transmembrane region" description="Helical" evidence="5">
    <location>
        <begin position="204"/>
        <end position="228"/>
    </location>
</feature>
<dbReference type="CTD" id="20245274"/>
<dbReference type="GO" id="GO:0016020">
    <property type="term" value="C:membrane"/>
    <property type="evidence" value="ECO:0007669"/>
    <property type="project" value="UniProtKB-SubCell"/>
</dbReference>
<dbReference type="PANTHER" id="PTHR12778">
    <property type="entry name" value="SOLUTE CARRIER FAMILY 33 ACETYL-COA TRANSPORTER -RELATED"/>
    <property type="match status" value="1"/>
</dbReference>
<protein>
    <recommendedName>
        <fullName evidence="8">Acetyl-coenzyme A transporter 1</fullName>
    </recommendedName>
</protein>
<dbReference type="KEGG" id="lgi:LOTGIDRAFT_197858"/>
<dbReference type="OrthoDB" id="6415790at2759"/>